<keyword evidence="2" id="KW-1185">Reference proteome</keyword>
<dbReference type="WBParaSite" id="L893_g29735.t1">
    <property type="protein sequence ID" value="L893_g29735.t1"/>
    <property type="gene ID" value="L893_g29735"/>
</dbReference>
<sequence>MQACRVYPITGSASPAYLPSPLVHPNHMIHPLRIQNFGFVPFRRTRERWKAVAERFFAKWTFLKFYTIVILLILSQIVLVLNCLLKQRENTMFQEVHPLLQLIAITLLYSLLALNLLLVLLLTVMFGLYAYCKARLSSEKVENYASFSGEK</sequence>
<feature type="transmembrane region" description="Helical" evidence="1">
    <location>
        <begin position="106"/>
        <end position="131"/>
    </location>
</feature>
<dbReference type="AlphaFoldDB" id="A0A1I7ZTR5"/>
<accession>A0A1I7ZTR5</accession>
<evidence type="ECO:0000313" key="3">
    <source>
        <dbReference type="WBParaSite" id="L893_g29735.t1"/>
    </source>
</evidence>
<keyword evidence="1" id="KW-1133">Transmembrane helix</keyword>
<keyword evidence="1" id="KW-0812">Transmembrane</keyword>
<keyword evidence="1" id="KW-0472">Membrane</keyword>
<dbReference type="Proteomes" id="UP000095287">
    <property type="component" value="Unplaced"/>
</dbReference>
<proteinExistence type="predicted"/>
<protein>
    <submittedName>
        <fullName evidence="3">PRA1 family protein</fullName>
    </submittedName>
</protein>
<evidence type="ECO:0000256" key="1">
    <source>
        <dbReference type="SAM" id="Phobius"/>
    </source>
</evidence>
<evidence type="ECO:0000313" key="2">
    <source>
        <dbReference type="Proteomes" id="UP000095287"/>
    </source>
</evidence>
<organism evidence="2 3">
    <name type="scientific">Steinernema glaseri</name>
    <dbReference type="NCBI Taxonomy" id="37863"/>
    <lineage>
        <taxon>Eukaryota</taxon>
        <taxon>Metazoa</taxon>
        <taxon>Ecdysozoa</taxon>
        <taxon>Nematoda</taxon>
        <taxon>Chromadorea</taxon>
        <taxon>Rhabditida</taxon>
        <taxon>Tylenchina</taxon>
        <taxon>Panagrolaimomorpha</taxon>
        <taxon>Strongyloidoidea</taxon>
        <taxon>Steinernematidae</taxon>
        <taxon>Steinernema</taxon>
    </lineage>
</organism>
<name>A0A1I7ZTR5_9BILA</name>
<feature type="transmembrane region" description="Helical" evidence="1">
    <location>
        <begin position="65"/>
        <end position="85"/>
    </location>
</feature>
<reference evidence="3" key="1">
    <citation type="submission" date="2016-11" db="UniProtKB">
        <authorList>
            <consortium name="WormBaseParasite"/>
        </authorList>
    </citation>
    <scope>IDENTIFICATION</scope>
</reference>